<evidence type="ECO:0000256" key="3">
    <source>
        <dbReference type="ARBA" id="ARBA00022448"/>
    </source>
</evidence>
<feature type="domain" description="Multidrug resistance protein MdtA-like alpha-helical hairpin" evidence="6">
    <location>
        <begin position="139"/>
        <end position="200"/>
    </location>
</feature>
<dbReference type="RefSeq" id="WP_176069481.1">
    <property type="nucleotide sequence ID" value="NZ_JABWMJ010000005.1"/>
</dbReference>
<organism evidence="10 11">
    <name type="scientific">Piscinibacter koreensis</name>
    <dbReference type="NCBI Taxonomy" id="2742824"/>
    <lineage>
        <taxon>Bacteria</taxon>
        <taxon>Pseudomonadati</taxon>
        <taxon>Pseudomonadota</taxon>
        <taxon>Betaproteobacteria</taxon>
        <taxon>Burkholderiales</taxon>
        <taxon>Sphaerotilaceae</taxon>
        <taxon>Piscinibacter</taxon>
    </lineage>
</organism>
<evidence type="ECO:0000313" key="11">
    <source>
        <dbReference type="Proteomes" id="UP000529637"/>
    </source>
</evidence>
<dbReference type="InterPro" id="IPR058624">
    <property type="entry name" value="MdtA-like_HH"/>
</dbReference>
<evidence type="ECO:0000256" key="2">
    <source>
        <dbReference type="ARBA" id="ARBA00009477"/>
    </source>
</evidence>
<gene>
    <name evidence="10" type="ORF">HQN59_12775</name>
</gene>
<feature type="domain" description="CusB-like beta-barrel" evidence="8">
    <location>
        <begin position="250"/>
        <end position="320"/>
    </location>
</feature>
<evidence type="ECO:0000256" key="4">
    <source>
        <dbReference type="SAM" id="MobiDB-lite"/>
    </source>
</evidence>
<keyword evidence="5" id="KW-1133">Transmembrane helix</keyword>
<comment type="similarity">
    <text evidence="2">Belongs to the membrane fusion protein (MFP) (TC 8.A.1) family.</text>
</comment>
<evidence type="ECO:0000259" key="9">
    <source>
        <dbReference type="Pfam" id="PF25967"/>
    </source>
</evidence>
<name>A0A7Y6NP35_9BURK</name>
<evidence type="ECO:0000259" key="7">
    <source>
        <dbReference type="Pfam" id="PF25917"/>
    </source>
</evidence>
<sequence>MTQERHAAIGIHAIEPGADDHGEMLRRRQIARRTRWIAVIVLALLALGAARTIVSRMANAKVLESTAGELAKPYVKTAFPKQSDAAQKVVLPGTLQGAMQSPIAARSTGYLKRWTKDIGSRVEKGELLAEIESPEVDQQLLQAAAARQQAAAALEFAKSTVARWEALRQKDVVSQQELDEKRGAAAQASANLAAADANVQRLRQLQGFKRVVAPFSGVITKRNVDVGDLIDVGGQRVLFVLTQADALRVYVNVPQSYAQLVKAGQPVVVTQAELRGQRFEGKVARTAAAIDAATRTMQVEVALPNREGLLLPGAYVQVELPLEASRSIVVPNNALLFRAEGARIAVVDGAGKVRLQPVTLGRNLGETVEVLSGVGPKDRMVLNPTDSLADGDEVAFDANPAAGRAGPAASAGARGDAGARGEGATGAAARAEAAAPARAP</sequence>
<comment type="subcellular location">
    <subcellularLocation>
        <location evidence="1">Cell envelope</location>
    </subcellularLocation>
</comment>
<dbReference type="GO" id="GO:0015562">
    <property type="term" value="F:efflux transmembrane transporter activity"/>
    <property type="evidence" value="ECO:0007669"/>
    <property type="project" value="TreeGrafter"/>
</dbReference>
<reference evidence="10 11" key="1">
    <citation type="submission" date="2020-06" db="EMBL/GenBank/DDBJ databases">
        <title>Schlegella sp. ID0723 isolated from air conditioner.</title>
        <authorList>
            <person name="Kim D.Y."/>
            <person name="Kim D.-U."/>
        </authorList>
    </citation>
    <scope>NUCLEOTIDE SEQUENCE [LARGE SCALE GENOMIC DNA]</scope>
    <source>
        <strain evidence="10 11">ID0723</strain>
    </source>
</reference>
<dbReference type="Gene3D" id="2.40.50.100">
    <property type="match status" value="1"/>
</dbReference>
<evidence type="ECO:0000259" key="8">
    <source>
        <dbReference type="Pfam" id="PF25954"/>
    </source>
</evidence>
<comment type="caution">
    <text evidence="10">The sequence shown here is derived from an EMBL/GenBank/DDBJ whole genome shotgun (WGS) entry which is preliminary data.</text>
</comment>
<proteinExistence type="inferred from homology"/>
<dbReference type="NCBIfam" id="TIGR01730">
    <property type="entry name" value="RND_mfp"/>
    <property type="match status" value="1"/>
</dbReference>
<dbReference type="InterPro" id="IPR058625">
    <property type="entry name" value="MdtA-like_BSH"/>
</dbReference>
<dbReference type="Proteomes" id="UP000529637">
    <property type="component" value="Unassembled WGS sequence"/>
</dbReference>
<feature type="domain" description="Multidrug resistance protein MdtA-like C-terminal permuted SH3" evidence="9">
    <location>
        <begin position="328"/>
        <end position="382"/>
    </location>
</feature>
<feature type="region of interest" description="Disordered" evidence="4">
    <location>
        <begin position="397"/>
        <end position="440"/>
    </location>
</feature>
<dbReference type="Pfam" id="PF25967">
    <property type="entry name" value="RND-MFP_C"/>
    <property type="match status" value="1"/>
</dbReference>
<dbReference type="Gene3D" id="2.40.30.170">
    <property type="match status" value="1"/>
</dbReference>
<dbReference type="Gene3D" id="2.40.420.20">
    <property type="match status" value="1"/>
</dbReference>
<dbReference type="EMBL" id="JABWMJ010000005">
    <property type="protein sequence ID" value="NUZ06637.1"/>
    <property type="molecule type" value="Genomic_DNA"/>
</dbReference>
<dbReference type="GO" id="GO:1990281">
    <property type="term" value="C:efflux pump complex"/>
    <property type="evidence" value="ECO:0007669"/>
    <property type="project" value="TreeGrafter"/>
</dbReference>
<dbReference type="InterPro" id="IPR006143">
    <property type="entry name" value="RND_pump_MFP"/>
</dbReference>
<dbReference type="AlphaFoldDB" id="A0A7Y6NP35"/>
<feature type="compositionally biased region" description="Low complexity" evidence="4">
    <location>
        <begin position="398"/>
        <end position="416"/>
    </location>
</feature>
<dbReference type="Pfam" id="PF25917">
    <property type="entry name" value="BSH_RND"/>
    <property type="match status" value="1"/>
</dbReference>
<dbReference type="InterPro" id="IPR058627">
    <property type="entry name" value="MdtA-like_C"/>
</dbReference>
<evidence type="ECO:0000259" key="6">
    <source>
        <dbReference type="Pfam" id="PF25876"/>
    </source>
</evidence>
<dbReference type="Gene3D" id="1.10.287.470">
    <property type="entry name" value="Helix hairpin bin"/>
    <property type="match status" value="1"/>
</dbReference>
<evidence type="ECO:0000256" key="5">
    <source>
        <dbReference type="SAM" id="Phobius"/>
    </source>
</evidence>
<protein>
    <submittedName>
        <fullName evidence="10">Efflux RND transporter periplasmic adaptor subunit</fullName>
    </submittedName>
</protein>
<keyword evidence="5" id="KW-0472">Membrane</keyword>
<keyword evidence="11" id="KW-1185">Reference proteome</keyword>
<evidence type="ECO:0000256" key="1">
    <source>
        <dbReference type="ARBA" id="ARBA00004196"/>
    </source>
</evidence>
<dbReference type="InterPro" id="IPR058792">
    <property type="entry name" value="Beta-barrel_RND_2"/>
</dbReference>
<evidence type="ECO:0000313" key="10">
    <source>
        <dbReference type="EMBL" id="NUZ06637.1"/>
    </source>
</evidence>
<keyword evidence="3" id="KW-0813">Transport</keyword>
<accession>A0A7Y6NP35</accession>
<feature type="domain" description="Multidrug resistance protein MdtA-like barrel-sandwich hybrid" evidence="7">
    <location>
        <begin position="103"/>
        <end position="240"/>
    </location>
</feature>
<dbReference type="SUPFAM" id="SSF111369">
    <property type="entry name" value="HlyD-like secretion proteins"/>
    <property type="match status" value="1"/>
</dbReference>
<dbReference type="Pfam" id="PF25876">
    <property type="entry name" value="HH_MFP_RND"/>
    <property type="match status" value="1"/>
</dbReference>
<keyword evidence="5" id="KW-0812">Transmembrane</keyword>
<dbReference type="FunFam" id="2.40.30.170:FF:000010">
    <property type="entry name" value="Efflux RND transporter periplasmic adaptor subunit"/>
    <property type="match status" value="1"/>
</dbReference>
<feature type="compositionally biased region" description="Low complexity" evidence="4">
    <location>
        <begin position="425"/>
        <end position="440"/>
    </location>
</feature>
<feature type="transmembrane region" description="Helical" evidence="5">
    <location>
        <begin position="36"/>
        <end position="54"/>
    </location>
</feature>
<dbReference type="PANTHER" id="PTHR30469">
    <property type="entry name" value="MULTIDRUG RESISTANCE PROTEIN MDTA"/>
    <property type="match status" value="1"/>
</dbReference>
<dbReference type="Pfam" id="PF25954">
    <property type="entry name" value="Beta-barrel_RND_2"/>
    <property type="match status" value="1"/>
</dbReference>
<dbReference type="PANTHER" id="PTHR30469:SF37">
    <property type="entry name" value="RAGD PROTEIN"/>
    <property type="match status" value="1"/>
</dbReference>